<dbReference type="Proteomes" id="UP001223743">
    <property type="component" value="Unassembled WGS sequence"/>
</dbReference>
<dbReference type="Pfam" id="PF13377">
    <property type="entry name" value="Peripla_BP_3"/>
    <property type="match status" value="1"/>
</dbReference>
<feature type="domain" description="HTH lacI-type" evidence="4">
    <location>
        <begin position="17"/>
        <end position="71"/>
    </location>
</feature>
<keyword evidence="3" id="KW-0804">Transcription</keyword>
<dbReference type="SMART" id="SM00354">
    <property type="entry name" value="HTH_LACI"/>
    <property type="match status" value="1"/>
</dbReference>
<dbReference type="SUPFAM" id="SSF53822">
    <property type="entry name" value="Periplasmic binding protein-like I"/>
    <property type="match status" value="1"/>
</dbReference>
<dbReference type="CDD" id="cd06288">
    <property type="entry name" value="PBP1_sucrose_transcription_regulator"/>
    <property type="match status" value="1"/>
</dbReference>
<evidence type="ECO:0000259" key="4">
    <source>
        <dbReference type="PROSITE" id="PS50932"/>
    </source>
</evidence>
<dbReference type="PROSITE" id="PS00356">
    <property type="entry name" value="HTH_LACI_1"/>
    <property type="match status" value="1"/>
</dbReference>
<dbReference type="InterPro" id="IPR000843">
    <property type="entry name" value="HTH_LacI"/>
</dbReference>
<proteinExistence type="predicted"/>
<dbReference type="InterPro" id="IPR046335">
    <property type="entry name" value="LacI/GalR-like_sensor"/>
</dbReference>
<evidence type="ECO:0000256" key="3">
    <source>
        <dbReference type="ARBA" id="ARBA00023163"/>
    </source>
</evidence>
<dbReference type="RefSeq" id="WP_266280110.1">
    <property type="nucleotide sequence ID" value="NZ_JAPKNF010000001.1"/>
</dbReference>
<comment type="caution">
    <text evidence="5">The sequence shown here is derived from an EMBL/GenBank/DDBJ whole genome shotgun (WGS) entry which is preliminary data.</text>
</comment>
<dbReference type="CDD" id="cd01392">
    <property type="entry name" value="HTH_LacI"/>
    <property type="match status" value="1"/>
</dbReference>
<reference evidence="5 6" key="1">
    <citation type="submission" date="2023-07" db="EMBL/GenBank/DDBJ databases">
        <title>Genomic Encyclopedia of Type Strains, Phase IV (KMG-IV): sequencing the most valuable type-strain genomes for metagenomic binning, comparative biology and taxonomic classification.</title>
        <authorList>
            <person name="Goeker M."/>
        </authorList>
    </citation>
    <scope>NUCLEOTIDE SEQUENCE [LARGE SCALE GENOMIC DNA]</scope>
    <source>
        <strain evidence="5 6">B1-1</strain>
    </source>
</reference>
<accession>A0ABU0M514</accession>
<keyword evidence="1" id="KW-0805">Transcription regulation</keyword>
<dbReference type="InterPro" id="IPR028082">
    <property type="entry name" value="Peripla_BP_I"/>
</dbReference>
<keyword evidence="2" id="KW-0238">DNA-binding</keyword>
<dbReference type="Gene3D" id="3.40.50.2300">
    <property type="match status" value="2"/>
</dbReference>
<dbReference type="Gene3D" id="1.10.260.40">
    <property type="entry name" value="lambda repressor-like DNA-binding domains"/>
    <property type="match status" value="1"/>
</dbReference>
<dbReference type="SUPFAM" id="SSF47413">
    <property type="entry name" value="lambda repressor-like DNA-binding domains"/>
    <property type="match status" value="1"/>
</dbReference>
<dbReference type="PANTHER" id="PTHR30146">
    <property type="entry name" value="LACI-RELATED TRANSCRIPTIONAL REPRESSOR"/>
    <property type="match status" value="1"/>
</dbReference>
<evidence type="ECO:0000313" key="6">
    <source>
        <dbReference type="Proteomes" id="UP001223743"/>
    </source>
</evidence>
<dbReference type="EMBL" id="JAUSWJ010000001">
    <property type="protein sequence ID" value="MDQ0516053.1"/>
    <property type="molecule type" value="Genomic_DNA"/>
</dbReference>
<sequence>MAEGMEREGIAPRKRPVTLRDVAEEAGVSLATASKALNDQGRMTAETRARIQETARRLGFRPNGLAQSLLRQRSFTVGMLTNDTYGRFSLPLMAGISEALVDNGVSVFLCNVEDDPRLGQLHVDAMLEKRVDGIIATGKRLDRRLPIDLSQLGVPVIYAFTEPDADAIAFVSDDEGGARLAVEHLVRLGRRRIVHVTGPARFAVVHQRAAAYRAVLAEAGLAEAPVMMGDWTESWGREAVDILFSQAADGPDAIFCGNDQIARGVIDGLRERGIDVPGSVAVVGFDNWEIVAAEARPPLTTVDMNLAALGREAGLTLLSLVDGKPVEPGIRKLPCRLVVRQSCGRPPGDQ</sequence>
<keyword evidence="6" id="KW-1185">Reference proteome</keyword>
<dbReference type="Pfam" id="PF00356">
    <property type="entry name" value="LacI"/>
    <property type="match status" value="1"/>
</dbReference>
<evidence type="ECO:0000256" key="2">
    <source>
        <dbReference type="ARBA" id="ARBA00023125"/>
    </source>
</evidence>
<dbReference type="InterPro" id="IPR010982">
    <property type="entry name" value="Lambda_DNA-bd_dom_sf"/>
</dbReference>
<evidence type="ECO:0000256" key="1">
    <source>
        <dbReference type="ARBA" id="ARBA00023015"/>
    </source>
</evidence>
<protein>
    <submittedName>
        <fullName evidence="5">LacI family transcriptional regulator</fullName>
    </submittedName>
</protein>
<organism evidence="5 6">
    <name type="scientific">Kaistia geumhonensis</name>
    <dbReference type="NCBI Taxonomy" id="410839"/>
    <lineage>
        <taxon>Bacteria</taxon>
        <taxon>Pseudomonadati</taxon>
        <taxon>Pseudomonadota</taxon>
        <taxon>Alphaproteobacteria</taxon>
        <taxon>Hyphomicrobiales</taxon>
        <taxon>Kaistiaceae</taxon>
        <taxon>Kaistia</taxon>
    </lineage>
</organism>
<dbReference type="PANTHER" id="PTHR30146:SF109">
    <property type="entry name" value="HTH-TYPE TRANSCRIPTIONAL REGULATOR GALS"/>
    <property type="match status" value="1"/>
</dbReference>
<name>A0ABU0M514_9HYPH</name>
<evidence type="ECO:0000313" key="5">
    <source>
        <dbReference type="EMBL" id="MDQ0516053.1"/>
    </source>
</evidence>
<gene>
    <name evidence="5" type="ORF">QO015_001666</name>
</gene>
<dbReference type="PROSITE" id="PS50932">
    <property type="entry name" value="HTH_LACI_2"/>
    <property type="match status" value="1"/>
</dbReference>